<protein>
    <submittedName>
        <fullName evidence="7">Nuclease</fullName>
    </submittedName>
</protein>
<feature type="compositionally biased region" description="Basic and acidic residues" evidence="4">
    <location>
        <begin position="205"/>
        <end position="214"/>
    </location>
</feature>
<evidence type="ECO:0000313" key="7">
    <source>
        <dbReference type="EMBL" id="TGB03701.1"/>
    </source>
</evidence>
<dbReference type="GO" id="GO:0016787">
    <property type="term" value="F:hydrolase activity"/>
    <property type="evidence" value="ECO:0007669"/>
    <property type="project" value="UniProtKB-KW"/>
</dbReference>
<feature type="domain" description="TNase-like" evidence="6">
    <location>
        <begin position="44"/>
        <end position="177"/>
    </location>
</feature>
<feature type="compositionally biased region" description="Low complexity" evidence="4">
    <location>
        <begin position="188"/>
        <end position="197"/>
    </location>
</feature>
<dbReference type="CDD" id="cd00175">
    <property type="entry name" value="SNc"/>
    <property type="match status" value="1"/>
</dbReference>
<name>A0A4Z0H2R6_9BACI</name>
<evidence type="ECO:0000256" key="5">
    <source>
        <dbReference type="SAM" id="Phobius"/>
    </source>
</evidence>
<dbReference type="PROSITE" id="PS01123">
    <property type="entry name" value="TNASE_1"/>
    <property type="match status" value="1"/>
</dbReference>
<evidence type="ECO:0000313" key="8">
    <source>
        <dbReference type="Proteomes" id="UP000297982"/>
    </source>
</evidence>
<feature type="region of interest" description="Disordered" evidence="4">
    <location>
        <begin position="186"/>
        <end position="245"/>
    </location>
</feature>
<dbReference type="InterPro" id="IPR035437">
    <property type="entry name" value="SNase_OB-fold_sf"/>
</dbReference>
<evidence type="ECO:0000256" key="1">
    <source>
        <dbReference type="ARBA" id="ARBA00022722"/>
    </source>
</evidence>
<evidence type="ECO:0000256" key="3">
    <source>
        <dbReference type="ARBA" id="ARBA00022801"/>
    </source>
</evidence>
<dbReference type="PROSITE" id="PS51257">
    <property type="entry name" value="PROKAR_LIPOPROTEIN"/>
    <property type="match status" value="1"/>
</dbReference>
<dbReference type="Proteomes" id="UP000297982">
    <property type="component" value="Unassembled WGS sequence"/>
</dbReference>
<keyword evidence="5" id="KW-0812">Transmembrane</keyword>
<gene>
    <name evidence="7" type="ORF">E4663_01475</name>
</gene>
<dbReference type="Pfam" id="PF05901">
    <property type="entry name" value="Excalibur"/>
    <property type="match status" value="1"/>
</dbReference>
<dbReference type="Gene3D" id="2.40.50.90">
    <property type="match status" value="1"/>
</dbReference>
<dbReference type="STRING" id="192814.GCA_900166575_00591"/>
<dbReference type="Pfam" id="PF00565">
    <property type="entry name" value="SNase"/>
    <property type="match status" value="1"/>
</dbReference>
<keyword evidence="5" id="KW-0472">Membrane</keyword>
<dbReference type="InterPro" id="IPR016071">
    <property type="entry name" value="Staphylococal_nuclease_OB-fold"/>
</dbReference>
<keyword evidence="1" id="KW-0540">Nuclease</keyword>
<sequence length="245" mass="27155">MERTDKTLREAPMRRITHYLYITMFAAIVLALAGCSVSAPADKEGEQATIAGVVDGDTVKVDYKGTEESVRLLLVDTPETKHPSLPVQPFGPEASAFAKETLTVGKEVRLEFDGPKRDKYDRLLAYLWVDGENFNCMLLEEGLARYAYIYDPPYTYQDSFEKAEAQAEEKGIGIWSIPGYVTEDGFESEAAASSSPEEPSDEPDRDCSDFDSHEQAQAFFESEGGPETDPHDLDRNNDGLACESI</sequence>
<reference evidence="7 8" key="1">
    <citation type="journal article" date="2003" name="Int. J. Syst. Evol. Microbiol.">
        <title>Halobacillus salinus sp. nov., isolated from a salt lake on the coast of the East Sea in Korea.</title>
        <authorList>
            <person name="Yoon J.H."/>
            <person name="Kang K.H."/>
            <person name="Park Y.H."/>
        </authorList>
    </citation>
    <scope>NUCLEOTIDE SEQUENCE [LARGE SCALE GENOMIC DNA]</scope>
    <source>
        <strain evidence="7 8">HSL-3</strain>
    </source>
</reference>
<keyword evidence="8" id="KW-1185">Reference proteome</keyword>
<feature type="transmembrane region" description="Helical" evidence="5">
    <location>
        <begin position="20"/>
        <end position="39"/>
    </location>
</feature>
<organism evidence="7 8">
    <name type="scientific">Halobacillus salinus</name>
    <dbReference type="NCBI Taxonomy" id="192814"/>
    <lineage>
        <taxon>Bacteria</taxon>
        <taxon>Bacillati</taxon>
        <taxon>Bacillota</taxon>
        <taxon>Bacilli</taxon>
        <taxon>Bacillales</taxon>
        <taxon>Bacillaceae</taxon>
        <taxon>Halobacillus</taxon>
    </lineage>
</organism>
<dbReference type="EMBL" id="SRJC01000001">
    <property type="protein sequence ID" value="TGB03701.1"/>
    <property type="molecule type" value="Genomic_DNA"/>
</dbReference>
<evidence type="ECO:0000259" key="6">
    <source>
        <dbReference type="PROSITE" id="PS50830"/>
    </source>
</evidence>
<feature type="compositionally biased region" description="Basic and acidic residues" evidence="4">
    <location>
        <begin position="228"/>
        <end position="237"/>
    </location>
</feature>
<keyword evidence="3" id="KW-0378">Hydrolase</keyword>
<dbReference type="GO" id="GO:0004519">
    <property type="term" value="F:endonuclease activity"/>
    <property type="evidence" value="ECO:0007669"/>
    <property type="project" value="UniProtKB-KW"/>
</dbReference>
<proteinExistence type="predicted"/>
<evidence type="ECO:0000256" key="2">
    <source>
        <dbReference type="ARBA" id="ARBA00022759"/>
    </source>
</evidence>
<comment type="caution">
    <text evidence="7">The sequence shown here is derived from an EMBL/GenBank/DDBJ whole genome shotgun (WGS) entry which is preliminary data.</text>
</comment>
<evidence type="ECO:0000256" key="4">
    <source>
        <dbReference type="SAM" id="MobiDB-lite"/>
    </source>
</evidence>
<accession>A0A4Z0H2R6</accession>
<dbReference type="PANTHER" id="PTHR12302">
    <property type="entry name" value="EBNA2 BINDING PROTEIN P100"/>
    <property type="match status" value="1"/>
</dbReference>
<dbReference type="SMART" id="SM00318">
    <property type="entry name" value="SNc"/>
    <property type="match status" value="1"/>
</dbReference>
<dbReference type="InterPro" id="IPR008613">
    <property type="entry name" value="Excalibur_Ca-bd_domain"/>
</dbReference>
<dbReference type="PANTHER" id="PTHR12302:SF3">
    <property type="entry name" value="SERINE_THREONINE-PROTEIN KINASE 31"/>
    <property type="match status" value="1"/>
</dbReference>
<keyword evidence="5" id="KW-1133">Transmembrane helix</keyword>
<dbReference type="AlphaFoldDB" id="A0A4Z0H2R6"/>
<keyword evidence="2" id="KW-0255">Endonuclease</keyword>
<dbReference type="SUPFAM" id="SSF50199">
    <property type="entry name" value="Staphylococcal nuclease"/>
    <property type="match status" value="1"/>
</dbReference>
<dbReference type="PROSITE" id="PS50830">
    <property type="entry name" value="TNASE_3"/>
    <property type="match status" value="1"/>
</dbReference>
<dbReference type="GO" id="GO:0003676">
    <property type="term" value="F:nucleic acid binding"/>
    <property type="evidence" value="ECO:0007669"/>
    <property type="project" value="InterPro"/>
</dbReference>
<dbReference type="InterPro" id="IPR002071">
    <property type="entry name" value="Thermonucl_AS"/>
</dbReference>